<evidence type="ECO:0000256" key="1">
    <source>
        <dbReference type="SAM" id="SignalP"/>
    </source>
</evidence>
<dbReference type="Proteomes" id="UP000619238">
    <property type="component" value="Unassembled WGS sequence"/>
</dbReference>
<dbReference type="EMBL" id="JACGWS010000011">
    <property type="protein sequence ID" value="MBC8756459.1"/>
    <property type="molecule type" value="Genomic_DNA"/>
</dbReference>
<gene>
    <name evidence="2" type="ORF">H2O64_17425</name>
</gene>
<dbReference type="RefSeq" id="WP_187563494.1">
    <property type="nucleotide sequence ID" value="NZ_JACGWS010000011.1"/>
</dbReference>
<comment type="caution">
    <text evidence="2">The sequence shown here is derived from an EMBL/GenBank/DDBJ whole genome shotgun (WGS) entry which is preliminary data.</text>
</comment>
<feature type="signal peptide" evidence="1">
    <location>
        <begin position="1"/>
        <end position="20"/>
    </location>
</feature>
<reference evidence="2 3" key="1">
    <citation type="submission" date="2020-07" db="EMBL/GenBank/DDBJ databases">
        <title>Description of Kordia aestuariivivens sp. nov., isolated from a tidal flat.</title>
        <authorList>
            <person name="Park S."/>
            <person name="Yoon J.-H."/>
        </authorList>
    </citation>
    <scope>NUCLEOTIDE SEQUENCE [LARGE SCALE GENOMIC DNA]</scope>
    <source>
        <strain evidence="2 3">YSTF-M3</strain>
    </source>
</reference>
<evidence type="ECO:0000313" key="3">
    <source>
        <dbReference type="Proteomes" id="UP000619238"/>
    </source>
</evidence>
<evidence type="ECO:0000313" key="2">
    <source>
        <dbReference type="EMBL" id="MBC8756459.1"/>
    </source>
</evidence>
<keyword evidence="1" id="KW-0732">Signal</keyword>
<proteinExistence type="predicted"/>
<feature type="chain" id="PRO_5045124955" description="DUF4468 domain-containing protein" evidence="1">
    <location>
        <begin position="21"/>
        <end position="297"/>
    </location>
</feature>
<accession>A0ABR7QD25</accession>
<sequence>MKIKTFVSILIFVFSQYAFSQEFYSDIDEKSSYNVTISFKNNEQKQYNNVRLSKIYTGMKQNNSVLPSFKPLSIKKLKKQKIVVKQKKKQKIEIPKDSISELIIEDVKKNITYKFKNSTIKGFDKELNLVTVAENILLPLQYTDSINIYGYKVTTFDVYNEQKNGYSTRRMMPPVSSIYYFLNHPDSDVVINPVDFSGGMFNTKLISDKFVATLKEIGKDCDAFVAQYKDYNYAKVSQKQAKEFAKVYKKKMKEIKKKSKSLPKKDRDAYIESEYNRLFLLNNYIKIIDDYKEKCTE</sequence>
<keyword evidence="3" id="KW-1185">Reference proteome</keyword>
<protein>
    <recommendedName>
        <fullName evidence="4">DUF4468 domain-containing protein</fullName>
    </recommendedName>
</protein>
<evidence type="ECO:0008006" key="4">
    <source>
        <dbReference type="Google" id="ProtNLM"/>
    </source>
</evidence>
<name>A0ABR7QD25_9FLAO</name>
<organism evidence="2 3">
    <name type="scientific">Kordia aestuariivivens</name>
    <dbReference type="NCBI Taxonomy" id="2759037"/>
    <lineage>
        <taxon>Bacteria</taxon>
        <taxon>Pseudomonadati</taxon>
        <taxon>Bacteroidota</taxon>
        <taxon>Flavobacteriia</taxon>
        <taxon>Flavobacteriales</taxon>
        <taxon>Flavobacteriaceae</taxon>
        <taxon>Kordia</taxon>
    </lineage>
</organism>